<evidence type="ECO:0000256" key="2">
    <source>
        <dbReference type="ARBA" id="ARBA00022857"/>
    </source>
</evidence>
<dbReference type="OrthoDB" id="275427at2157"/>
<name>A0A554MX22_9EURY</name>
<dbReference type="InterPro" id="IPR020471">
    <property type="entry name" value="AKR"/>
</dbReference>
<evidence type="ECO:0000313" key="5">
    <source>
        <dbReference type="EMBL" id="TSD09330.1"/>
    </source>
</evidence>
<dbReference type="SUPFAM" id="SSF51430">
    <property type="entry name" value="NAD(P)-linked oxidoreductase"/>
    <property type="match status" value="1"/>
</dbReference>
<reference evidence="5 6" key="1">
    <citation type="submission" date="2018-06" db="EMBL/GenBank/DDBJ databases">
        <title>Natronomonas sp. F16-60 a new haloarchaeon isolated from a solar saltern of Isla Cristina, Huelva, Spain.</title>
        <authorList>
            <person name="Duran-Viseras A."/>
            <person name="Sanchez-Porro C."/>
            <person name="Ventosa A."/>
        </authorList>
    </citation>
    <scope>NUCLEOTIDE SEQUENCE [LARGE SCALE GENOMIC DNA]</scope>
    <source>
        <strain evidence="5 6">F16-60</strain>
    </source>
</reference>
<accession>A0A554MX22</accession>
<keyword evidence="2" id="KW-0521">NADP</keyword>
<dbReference type="PRINTS" id="PR00069">
    <property type="entry name" value="ALDKETRDTASE"/>
</dbReference>
<dbReference type="Pfam" id="PF00248">
    <property type="entry name" value="Aldo_ket_red"/>
    <property type="match status" value="1"/>
</dbReference>
<dbReference type="RefSeq" id="WP_144263229.1">
    <property type="nucleotide sequence ID" value="NZ_QMDX01000014.1"/>
</dbReference>
<protein>
    <submittedName>
        <fullName evidence="5">Aldo/keto reductase</fullName>
    </submittedName>
</protein>
<feature type="domain" description="NADP-dependent oxidoreductase" evidence="4">
    <location>
        <begin position="9"/>
        <end position="255"/>
    </location>
</feature>
<evidence type="ECO:0000259" key="4">
    <source>
        <dbReference type="Pfam" id="PF00248"/>
    </source>
</evidence>
<gene>
    <name evidence="5" type="ORF">DP107_16435</name>
</gene>
<dbReference type="InterPro" id="IPR018170">
    <property type="entry name" value="Aldo/ket_reductase_CS"/>
</dbReference>
<dbReference type="InterPro" id="IPR023210">
    <property type="entry name" value="NADP_OxRdtase_dom"/>
</dbReference>
<dbReference type="PANTHER" id="PTHR43827:SF3">
    <property type="entry name" value="NADP-DEPENDENT OXIDOREDUCTASE DOMAIN-CONTAINING PROTEIN"/>
    <property type="match status" value="1"/>
</dbReference>
<evidence type="ECO:0000256" key="1">
    <source>
        <dbReference type="ARBA" id="ARBA00007905"/>
    </source>
</evidence>
<sequence>MVTDSPVPRLGLGTWQNTDFDQCRESVRTALELGYRHVDTAELYDNERPVGAGIAAADIPRASVYLATKILHPRRTDDATRASIRAAVEGCLDRLDVDAVDLMYVHWPADYDLELVHGTLAALRDDGLLGGVGVSNYEPRHLETALNVDPDIVANQVELHPLLPQVELRKRCADRGVDVVAYAPLAHESVFDIPELETVAERHGVSVPRVTLAWLREKGVAAVPKATSEEHLRDNMAAREIELSDGDVATIDGIERTERFFDPDYAPEW</sequence>
<dbReference type="InterPro" id="IPR036812">
    <property type="entry name" value="NAD(P)_OxRdtase_dom_sf"/>
</dbReference>
<keyword evidence="6" id="KW-1185">Reference proteome</keyword>
<dbReference type="PROSITE" id="PS00798">
    <property type="entry name" value="ALDOKETO_REDUCTASE_1"/>
    <property type="match status" value="1"/>
</dbReference>
<dbReference type="Proteomes" id="UP000319894">
    <property type="component" value="Unassembled WGS sequence"/>
</dbReference>
<comment type="caution">
    <text evidence="5">The sequence shown here is derived from an EMBL/GenBank/DDBJ whole genome shotgun (WGS) entry which is preliminary data.</text>
</comment>
<keyword evidence="3" id="KW-0560">Oxidoreductase</keyword>
<comment type="similarity">
    <text evidence="1">Belongs to the aldo/keto reductase family.</text>
</comment>
<dbReference type="PANTHER" id="PTHR43827">
    <property type="entry name" value="2,5-DIKETO-D-GLUCONIC ACID REDUCTASE"/>
    <property type="match status" value="1"/>
</dbReference>
<dbReference type="InParanoid" id="A0A554MX22"/>
<dbReference type="PIRSF" id="PIRSF000097">
    <property type="entry name" value="AKR"/>
    <property type="match status" value="1"/>
</dbReference>
<dbReference type="Gene3D" id="3.20.20.100">
    <property type="entry name" value="NADP-dependent oxidoreductase domain"/>
    <property type="match status" value="1"/>
</dbReference>
<dbReference type="GO" id="GO:0016616">
    <property type="term" value="F:oxidoreductase activity, acting on the CH-OH group of donors, NAD or NADP as acceptor"/>
    <property type="evidence" value="ECO:0007669"/>
    <property type="project" value="UniProtKB-ARBA"/>
</dbReference>
<organism evidence="5 6">
    <name type="scientific">Haloglomus irregulare</name>
    <dbReference type="NCBI Taxonomy" id="2234134"/>
    <lineage>
        <taxon>Archaea</taxon>
        <taxon>Methanobacteriati</taxon>
        <taxon>Methanobacteriota</taxon>
        <taxon>Stenosarchaea group</taxon>
        <taxon>Halobacteria</taxon>
        <taxon>Halobacteriales</taxon>
        <taxon>Natronomonadaceae</taxon>
        <taxon>Haloglomus</taxon>
    </lineage>
</organism>
<dbReference type="AlphaFoldDB" id="A0A554MX22"/>
<evidence type="ECO:0000313" key="6">
    <source>
        <dbReference type="Proteomes" id="UP000319894"/>
    </source>
</evidence>
<proteinExistence type="inferred from homology"/>
<dbReference type="EMBL" id="QMDX01000014">
    <property type="protein sequence ID" value="TSD09330.1"/>
    <property type="molecule type" value="Genomic_DNA"/>
</dbReference>
<evidence type="ECO:0000256" key="3">
    <source>
        <dbReference type="ARBA" id="ARBA00023002"/>
    </source>
</evidence>